<proteinExistence type="inferred from homology"/>
<dbReference type="InterPro" id="IPR029044">
    <property type="entry name" value="Nucleotide-diphossugar_trans"/>
</dbReference>
<dbReference type="InterPro" id="IPR005835">
    <property type="entry name" value="NTP_transferase_dom"/>
</dbReference>
<comment type="catalytic activity">
    <reaction evidence="7">
        <text>alpha-D-mannose 1-phosphate + GTP + H(+) = GDP-alpha-D-mannose + diphosphate</text>
        <dbReference type="Rhea" id="RHEA:15229"/>
        <dbReference type="ChEBI" id="CHEBI:15378"/>
        <dbReference type="ChEBI" id="CHEBI:33019"/>
        <dbReference type="ChEBI" id="CHEBI:37565"/>
        <dbReference type="ChEBI" id="CHEBI:57527"/>
        <dbReference type="ChEBI" id="CHEBI:58409"/>
        <dbReference type="EC" id="2.7.7.13"/>
    </reaction>
</comment>
<keyword evidence="4 9" id="KW-0548">Nucleotidyltransferase</keyword>
<protein>
    <recommendedName>
        <fullName evidence="2">mannose-1-phosphate guanylyltransferase</fullName>
        <ecNumber evidence="2">2.7.7.13</ecNumber>
    </recommendedName>
</protein>
<comment type="caution">
    <text evidence="9">The sequence shown here is derived from an EMBL/GenBank/DDBJ whole genome shotgun (WGS) entry which is preliminary data.</text>
</comment>
<evidence type="ECO:0000256" key="3">
    <source>
        <dbReference type="ARBA" id="ARBA00022679"/>
    </source>
</evidence>
<dbReference type="GO" id="GO:0009298">
    <property type="term" value="P:GDP-mannose biosynthetic process"/>
    <property type="evidence" value="ECO:0007669"/>
    <property type="project" value="TreeGrafter"/>
</dbReference>
<dbReference type="GO" id="GO:0004475">
    <property type="term" value="F:mannose-1-phosphate guanylyltransferase (GTP) activity"/>
    <property type="evidence" value="ECO:0007669"/>
    <property type="project" value="UniProtKB-EC"/>
</dbReference>
<organism evidence="9 10">
    <name type="scientific">Kaistella jeonii</name>
    <dbReference type="NCBI Taxonomy" id="266749"/>
    <lineage>
        <taxon>Bacteria</taxon>
        <taxon>Pseudomonadati</taxon>
        <taxon>Bacteroidota</taxon>
        <taxon>Flavobacteriia</taxon>
        <taxon>Flavobacteriales</taxon>
        <taxon>Weeksellaceae</taxon>
        <taxon>Chryseobacterium group</taxon>
        <taxon>Kaistella</taxon>
    </lineage>
</organism>
<evidence type="ECO:0000256" key="6">
    <source>
        <dbReference type="ARBA" id="ARBA00023134"/>
    </source>
</evidence>
<dbReference type="Pfam" id="PF00483">
    <property type="entry name" value="NTP_transferase"/>
    <property type="match status" value="1"/>
</dbReference>
<reference evidence="9 10" key="1">
    <citation type="submission" date="2014-10" db="EMBL/GenBank/DDBJ databases">
        <title>Kaistella jeonii genome.</title>
        <authorList>
            <person name="Clayton J.T."/>
            <person name="Newman J.D."/>
        </authorList>
    </citation>
    <scope>NUCLEOTIDE SEQUENCE [LARGE SCALE GENOMIC DNA]</scope>
    <source>
        <strain evidence="9 10">DSM 17048</strain>
    </source>
</reference>
<dbReference type="InterPro" id="IPR049577">
    <property type="entry name" value="GMPP_N"/>
</dbReference>
<dbReference type="CDD" id="cd02509">
    <property type="entry name" value="GDP-M1P_Guanylyltransferase"/>
    <property type="match status" value="1"/>
</dbReference>
<dbReference type="Proteomes" id="UP000031473">
    <property type="component" value="Unassembled WGS sequence"/>
</dbReference>
<gene>
    <name evidence="9" type="ORF">OA86_05825</name>
</gene>
<feature type="domain" description="Nucleotidyl transferase" evidence="8">
    <location>
        <begin position="9"/>
        <end position="286"/>
    </location>
</feature>
<evidence type="ECO:0000313" key="9">
    <source>
        <dbReference type="EMBL" id="KIA90106.1"/>
    </source>
</evidence>
<evidence type="ECO:0000313" key="10">
    <source>
        <dbReference type="Proteomes" id="UP000031473"/>
    </source>
</evidence>
<evidence type="ECO:0000259" key="8">
    <source>
        <dbReference type="Pfam" id="PF00483"/>
    </source>
</evidence>
<sequence>MSKSNNYCVIMAGGIGSRFWPMSTQKYPKQFQDILGTGRTMIQQTYDRIRKIVPAENIYVITNKEYISLTAEQLPDINTENIVGEPMMKNTAACNIYMAKKIGAKNSDANMIVLPADHLILKENIFLKKAELAFNLAEKNDYLITLGIKPTRPDTGYGYIQFVEKKNSEYFKVKTFTEKPDLEIAKTFLESGDFLWNAGIFIWNVKSILSAFENYLPEMSQNFEGCEYNSEDEERCIDLIYPKVNKISIDNGILERAKNVHVIPADLGWSDLGTWNSIYENAEKDKNDNAGKSKHTVTYNAKGNLIKLKNQNKAVVIDGLENYIIVDTDKALLICPRENDQLLKEYVHDLKALKNGDKFM</sequence>
<keyword evidence="10" id="KW-1185">Reference proteome</keyword>
<dbReference type="EC" id="2.7.7.13" evidence="2"/>
<comment type="similarity">
    <text evidence="1">Belongs to the mannose-6-phosphate isomerase type 2 family.</text>
</comment>
<dbReference type="PANTHER" id="PTHR46390">
    <property type="entry name" value="MANNOSE-1-PHOSPHATE GUANYLYLTRANSFERASE"/>
    <property type="match status" value="1"/>
</dbReference>
<keyword evidence="6" id="KW-0342">GTP-binding</keyword>
<dbReference type="EMBL" id="JSYL01000002">
    <property type="protein sequence ID" value="KIA90106.1"/>
    <property type="molecule type" value="Genomic_DNA"/>
</dbReference>
<dbReference type="AlphaFoldDB" id="A0A0C1D0B4"/>
<evidence type="ECO:0000256" key="1">
    <source>
        <dbReference type="ARBA" id="ARBA00006115"/>
    </source>
</evidence>
<dbReference type="GO" id="GO:0005525">
    <property type="term" value="F:GTP binding"/>
    <property type="evidence" value="ECO:0007669"/>
    <property type="project" value="UniProtKB-KW"/>
</dbReference>
<keyword evidence="3 9" id="KW-0808">Transferase</keyword>
<accession>A0A0C1D0B4</accession>
<dbReference type="FunFam" id="3.90.550.10:FF:000046">
    <property type="entry name" value="Mannose-1-phosphate guanylyltransferase (GDP)"/>
    <property type="match status" value="1"/>
</dbReference>
<name>A0A0C1D0B4_9FLAO</name>
<dbReference type="InterPro" id="IPR051161">
    <property type="entry name" value="Mannose-6P_isomerase_type2"/>
</dbReference>
<dbReference type="SUPFAM" id="SSF159283">
    <property type="entry name" value="Guanosine diphospho-D-mannose pyrophosphorylase/mannose-6-phosphate isomerase linker domain"/>
    <property type="match status" value="1"/>
</dbReference>
<evidence type="ECO:0000256" key="2">
    <source>
        <dbReference type="ARBA" id="ARBA00012387"/>
    </source>
</evidence>
<keyword evidence="5" id="KW-0547">Nucleotide-binding</keyword>
<evidence type="ECO:0000256" key="5">
    <source>
        <dbReference type="ARBA" id="ARBA00022741"/>
    </source>
</evidence>
<dbReference type="PANTHER" id="PTHR46390:SF1">
    <property type="entry name" value="MANNOSE-1-PHOSPHATE GUANYLYLTRANSFERASE"/>
    <property type="match status" value="1"/>
</dbReference>
<evidence type="ECO:0000256" key="4">
    <source>
        <dbReference type="ARBA" id="ARBA00022695"/>
    </source>
</evidence>
<evidence type="ECO:0000256" key="7">
    <source>
        <dbReference type="ARBA" id="ARBA00047343"/>
    </source>
</evidence>
<dbReference type="SUPFAM" id="SSF53448">
    <property type="entry name" value="Nucleotide-diphospho-sugar transferases"/>
    <property type="match status" value="1"/>
</dbReference>
<dbReference type="Gene3D" id="3.90.550.10">
    <property type="entry name" value="Spore Coat Polysaccharide Biosynthesis Protein SpsA, Chain A"/>
    <property type="match status" value="1"/>
</dbReference>
<dbReference type="STRING" id="266749.SAMN05421876_102125"/>
<dbReference type="RefSeq" id="WP_039350082.1">
    <property type="nucleotide sequence ID" value="NZ_FOLA01000002.1"/>
</dbReference>